<organism evidence="1 2">
    <name type="scientific">Gloeothece citriformis (strain PCC 7424)</name>
    <name type="common">Cyanothece sp. (strain PCC 7424)</name>
    <dbReference type="NCBI Taxonomy" id="65393"/>
    <lineage>
        <taxon>Bacteria</taxon>
        <taxon>Bacillati</taxon>
        <taxon>Cyanobacteriota</taxon>
        <taxon>Cyanophyceae</taxon>
        <taxon>Oscillatoriophycideae</taxon>
        <taxon>Chroococcales</taxon>
        <taxon>Aphanothecaceae</taxon>
        <taxon>Gloeothece</taxon>
        <taxon>Gloeothece citriformis</taxon>
    </lineage>
</organism>
<sequence>MALEKGRQLVEDVDKIEDEDERFKIMELLDTLIAYKFNNLTQEELREMFGLDEFKKSRLYQDIYQEGEKEGKQEGKQETKLEMVDALFRRGFSVEDIADIVQLDIDTVRLRVQKVQDN</sequence>
<dbReference type="STRING" id="65393.PCC7424_4838"/>
<dbReference type="OrthoDB" id="583486at2"/>
<evidence type="ECO:0000313" key="1">
    <source>
        <dbReference type="EMBL" id="ACK73195.1"/>
    </source>
</evidence>
<dbReference type="AlphaFoldDB" id="B7KD74"/>
<name>B7KD74_GLOC7</name>
<proteinExistence type="predicted"/>
<reference evidence="2" key="1">
    <citation type="journal article" date="2011" name="MBio">
        <title>Novel metabolic attributes of the genus Cyanothece, comprising a group of unicellular nitrogen-fixing Cyanobacteria.</title>
        <authorList>
            <person name="Bandyopadhyay A."/>
            <person name="Elvitigala T."/>
            <person name="Welsh E."/>
            <person name="Stockel J."/>
            <person name="Liberton M."/>
            <person name="Min H."/>
            <person name="Sherman L.A."/>
            <person name="Pakrasi H.B."/>
        </authorList>
    </citation>
    <scope>NUCLEOTIDE SEQUENCE [LARGE SCALE GENOMIC DNA]</scope>
    <source>
        <strain evidence="2">PCC 7424</strain>
    </source>
</reference>
<keyword evidence="2" id="KW-1185">Reference proteome</keyword>
<dbReference type="Pfam" id="PF11103">
    <property type="entry name" value="DUF2887"/>
    <property type="match status" value="1"/>
</dbReference>
<accession>B7KD74</accession>
<protein>
    <submittedName>
        <fullName evidence="1">Uncharacterized protein</fullName>
    </submittedName>
</protein>
<evidence type="ECO:0000313" key="2">
    <source>
        <dbReference type="Proteomes" id="UP000002384"/>
    </source>
</evidence>
<gene>
    <name evidence="1" type="ordered locus">PCC7424_4838</name>
</gene>
<dbReference type="HOGENOM" id="CLU_069065_5_1_3"/>
<dbReference type="KEGG" id="cyc:PCC7424_4838"/>
<dbReference type="Proteomes" id="UP000002384">
    <property type="component" value="Chromosome"/>
</dbReference>
<dbReference type="InterPro" id="IPR022573">
    <property type="entry name" value="DUF2887"/>
</dbReference>
<dbReference type="eggNOG" id="COG5464">
    <property type="taxonomic scope" value="Bacteria"/>
</dbReference>
<dbReference type="EMBL" id="CP001291">
    <property type="protein sequence ID" value="ACK73195.1"/>
    <property type="molecule type" value="Genomic_DNA"/>
</dbReference>